<comment type="caution">
    <text evidence="4">The sequence shown here is derived from an EMBL/GenBank/DDBJ whole genome shotgun (WGS) entry which is preliminary data.</text>
</comment>
<organism evidence="4 5">
    <name type="scientific">Triparma retinervis</name>
    <dbReference type="NCBI Taxonomy" id="2557542"/>
    <lineage>
        <taxon>Eukaryota</taxon>
        <taxon>Sar</taxon>
        <taxon>Stramenopiles</taxon>
        <taxon>Ochrophyta</taxon>
        <taxon>Bolidophyceae</taxon>
        <taxon>Parmales</taxon>
        <taxon>Triparmaceae</taxon>
        <taxon>Triparma</taxon>
    </lineage>
</organism>
<evidence type="ECO:0000259" key="3">
    <source>
        <dbReference type="Pfam" id="PF08547"/>
    </source>
</evidence>
<feature type="chain" id="PRO_5040824604" description="NADH:ubiquinone oxidoreductase intermediate-associated protein 30 domain-containing protein" evidence="2">
    <location>
        <begin position="25"/>
        <end position="219"/>
    </location>
</feature>
<keyword evidence="5" id="KW-1185">Reference proteome</keyword>
<comment type="similarity">
    <text evidence="1">Belongs to the CIA30 family.</text>
</comment>
<evidence type="ECO:0000313" key="4">
    <source>
        <dbReference type="EMBL" id="GMH55920.1"/>
    </source>
</evidence>
<gene>
    <name evidence="4" type="ORF">TrRE_jg11167</name>
</gene>
<dbReference type="InterPro" id="IPR039131">
    <property type="entry name" value="NDUFAF1"/>
</dbReference>
<dbReference type="PANTHER" id="PTHR13194">
    <property type="entry name" value="COMPLEX I INTERMEDIATE-ASSOCIATED PROTEIN 30"/>
    <property type="match status" value="1"/>
</dbReference>
<dbReference type="AlphaFoldDB" id="A0A9W6ZSQ6"/>
<dbReference type="GO" id="GO:0051082">
    <property type="term" value="F:unfolded protein binding"/>
    <property type="evidence" value="ECO:0007669"/>
    <property type="project" value="TreeGrafter"/>
</dbReference>
<proteinExistence type="inferred from homology"/>
<evidence type="ECO:0000256" key="1">
    <source>
        <dbReference type="ARBA" id="ARBA00007884"/>
    </source>
</evidence>
<sequence>MSRRSNKGATYLVLFLLLLASTSSLRILKGLRQALYFNSPFRFRRNMSTTSSNLYPTSVTSFGPLDDVVMGGSSSSSFDAKGGKWEGNIVTQNGGFAGIRSLNFNLDASAYKGFVLKVRGGGGQRFKFITRDSGDWNGVAWTWEFDTSSKPSATVVRLPFSHARPTKFAKTVPGAVLDKEKLTTIQFTLSKFAFDGDLNPKFNGDGPFSLNIDEVALYS</sequence>
<dbReference type="EMBL" id="BRXZ01000858">
    <property type="protein sequence ID" value="GMH55920.1"/>
    <property type="molecule type" value="Genomic_DNA"/>
</dbReference>
<dbReference type="InterPro" id="IPR013857">
    <property type="entry name" value="NADH-UbQ_OxRdtase-assoc_prot30"/>
</dbReference>
<dbReference type="GO" id="GO:0010257">
    <property type="term" value="P:NADH dehydrogenase complex assembly"/>
    <property type="evidence" value="ECO:0007669"/>
    <property type="project" value="TreeGrafter"/>
</dbReference>
<evidence type="ECO:0000256" key="2">
    <source>
        <dbReference type="SAM" id="SignalP"/>
    </source>
</evidence>
<accession>A0A9W6ZSQ6</accession>
<keyword evidence="2" id="KW-0732">Signal</keyword>
<dbReference type="InterPro" id="IPR008979">
    <property type="entry name" value="Galactose-bd-like_sf"/>
</dbReference>
<feature type="domain" description="NADH:ubiquinone oxidoreductase intermediate-associated protein 30" evidence="3">
    <location>
        <begin position="57"/>
        <end position="212"/>
    </location>
</feature>
<dbReference type="PANTHER" id="PTHR13194:SF19">
    <property type="entry name" value="NAD(P)-BINDING ROSSMANN-FOLD SUPERFAMILY PROTEIN"/>
    <property type="match status" value="1"/>
</dbReference>
<dbReference type="Pfam" id="PF08547">
    <property type="entry name" value="CIA30"/>
    <property type="match status" value="1"/>
</dbReference>
<dbReference type="OrthoDB" id="426386at2759"/>
<dbReference type="SUPFAM" id="SSF49785">
    <property type="entry name" value="Galactose-binding domain-like"/>
    <property type="match status" value="1"/>
</dbReference>
<dbReference type="Proteomes" id="UP001165082">
    <property type="component" value="Unassembled WGS sequence"/>
</dbReference>
<reference evidence="4" key="1">
    <citation type="submission" date="2022-07" db="EMBL/GenBank/DDBJ databases">
        <title>Genome analysis of Parmales, a sister group of diatoms, reveals the evolutionary specialization of diatoms from phago-mixotrophs to photoautotrophs.</title>
        <authorList>
            <person name="Ban H."/>
            <person name="Sato S."/>
            <person name="Yoshikawa S."/>
            <person name="Kazumasa Y."/>
            <person name="Nakamura Y."/>
            <person name="Ichinomiya M."/>
            <person name="Saitoh K."/>
            <person name="Sato N."/>
            <person name="Blanc-Mathieu R."/>
            <person name="Endo H."/>
            <person name="Kuwata A."/>
            <person name="Ogata H."/>
        </authorList>
    </citation>
    <scope>NUCLEOTIDE SEQUENCE</scope>
</reference>
<evidence type="ECO:0000313" key="5">
    <source>
        <dbReference type="Proteomes" id="UP001165082"/>
    </source>
</evidence>
<feature type="signal peptide" evidence="2">
    <location>
        <begin position="1"/>
        <end position="24"/>
    </location>
</feature>
<protein>
    <recommendedName>
        <fullName evidence="3">NADH:ubiquinone oxidoreductase intermediate-associated protein 30 domain-containing protein</fullName>
    </recommendedName>
</protein>
<name>A0A9W6ZSQ6_9STRA</name>